<comment type="caution">
    <text evidence="2">The sequence shown here is derived from an EMBL/GenBank/DDBJ whole genome shotgun (WGS) entry which is preliminary data.</text>
</comment>
<dbReference type="AlphaFoldDB" id="A0A1F5TQ00"/>
<reference evidence="2 3" key="1">
    <citation type="journal article" date="2016" name="Nat. Commun.">
        <title>Thousands of microbial genomes shed light on interconnected biogeochemical processes in an aquifer system.</title>
        <authorList>
            <person name="Anantharaman K."/>
            <person name="Brown C.T."/>
            <person name="Hug L.A."/>
            <person name="Sharon I."/>
            <person name="Castelle C.J."/>
            <person name="Probst A.J."/>
            <person name="Thomas B.C."/>
            <person name="Singh A."/>
            <person name="Wilkins M.J."/>
            <person name="Karaoz U."/>
            <person name="Brodie E.L."/>
            <person name="Williams K.H."/>
            <person name="Hubbard S.S."/>
            <person name="Banfield J.F."/>
        </authorList>
    </citation>
    <scope>NUCLEOTIDE SEQUENCE [LARGE SCALE GENOMIC DNA]</scope>
</reference>
<keyword evidence="1" id="KW-0472">Membrane</keyword>
<gene>
    <name evidence="2" type="ORF">A2531_03860</name>
</gene>
<feature type="transmembrane region" description="Helical" evidence="1">
    <location>
        <begin position="7"/>
        <end position="28"/>
    </location>
</feature>
<dbReference type="Proteomes" id="UP000177579">
    <property type="component" value="Unassembled WGS sequence"/>
</dbReference>
<evidence type="ECO:0000256" key="1">
    <source>
        <dbReference type="SAM" id="Phobius"/>
    </source>
</evidence>
<dbReference type="Pfam" id="PF04307">
    <property type="entry name" value="YdjM"/>
    <property type="match status" value="1"/>
</dbReference>
<feature type="transmembrane region" description="Helical" evidence="1">
    <location>
        <begin position="173"/>
        <end position="197"/>
    </location>
</feature>
<name>A0A1F5TQ00_9BACT</name>
<keyword evidence="1" id="KW-0812">Transmembrane</keyword>
<dbReference type="EMBL" id="MFGO01000018">
    <property type="protein sequence ID" value="OGF40874.1"/>
    <property type="molecule type" value="Genomic_DNA"/>
</dbReference>
<accession>A0A1F5TQ00</accession>
<keyword evidence="1" id="KW-1133">Transmembrane helix</keyword>
<sequence length="198" mass="23117">MKIYDKILFLIGIFLAGAMDMALGNFIAHCMIKFFGPVEHVMFTYIFAIAFALLPDIDALLQRVSHGKILSNHRNWPHWPLLILPIIFFTINIFSFFYAVLACLCLFIHYIHDSVDLQENGGGIEWLAPFSDSQYQISIKRIKTEKLIVEFPKEKIEKIKKKKETMYRWLKKYYLKITENSLLGILALITSLIINIIW</sequence>
<dbReference type="InterPro" id="IPR007404">
    <property type="entry name" value="YdjM-like"/>
</dbReference>
<organism evidence="2 3">
    <name type="scientific">Candidatus Falkowbacteria bacterium RIFOXYD2_FULL_34_120</name>
    <dbReference type="NCBI Taxonomy" id="1798007"/>
    <lineage>
        <taxon>Bacteria</taxon>
        <taxon>Candidatus Falkowiibacteriota</taxon>
    </lineage>
</organism>
<evidence type="ECO:0008006" key="4">
    <source>
        <dbReference type="Google" id="ProtNLM"/>
    </source>
</evidence>
<evidence type="ECO:0000313" key="2">
    <source>
        <dbReference type="EMBL" id="OGF40874.1"/>
    </source>
</evidence>
<feature type="transmembrane region" description="Helical" evidence="1">
    <location>
        <begin position="82"/>
        <end position="111"/>
    </location>
</feature>
<protein>
    <recommendedName>
        <fullName evidence="4">Metal-dependent hydrolase</fullName>
    </recommendedName>
</protein>
<evidence type="ECO:0000313" key="3">
    <source>
        <dbReference type="Proteomes" id="UP000177579"/>
    </source>
</evidence>
<proteinExistence type="predicted"/>